<feature type="region of interest" description="Disordered" evidence="1">
    <location>
        <begin position="240"/>
        <end position="268"/>
    </location>
</feature>
<dbReference type="Proteomes" id="UP001612741">
    <property type="component" value="Unassembled WGS sequence"/>
</dbReference>
<sequence>MEITEVRRRLRRALGDLSEPFRLTFPGGKDIYELGRVRISQLQLDLVVDSTVTTLPPDSYTLDSAEGIVTLDEPLVANSTLMATGMAFGLFEDAELDEYIEVAVAIHTHERELDPERYREEGTGFIRYRHQKMTLANLPLVEEEPLIILATIQALWDMATDAASDVDVWTAEGTHLPRGQRYQQLMEHIDALQERYNTMAAQLGIGQNRIKVTTLRRVSKQTGRLVPIFREREYDEVGPNSYPKRLLPPIDAPNEDESGLPSPIWGPF</sequence>
<proteinExistence type="predicted"/>
<dbReference type="EMBL" id="JBITGY010000001">
    <property type="protein sequence ID" value="MFI6495888.1"/>
    <property type="molecule type" value="Genomic_DNA"/>
</dbReference>
<name>A0ABW7YKP8_9ACTN</name>
<reference evidence="2 3" key="1">
    <citation type="submission" date="2024-10" db="EMBL/GenBank/DDBJ databases">
        <title>The Natural Products Discovery Center: Release of the First 8490 Sequenced Strains for Exploring Actinobacteria Biosynthetic Diversity.</title>
        <authorList>
            <person name="Kalkreuter E."/>
            <person name="Kautsar S.A."/>
            <person name="Yang D."/>
            <person name="Bader C.D."/>
            <person name="Teijaro C.N."/>
            <person name="Fluegel L."/>
            <person name="Davis C.M."/>
            <person name="Simpson J.R."/>
            <person name="Lauterbach L."/>
            <person name="Steele A.D."/>
            <person name="Gui C."/>
            <person name="Meng S."/>
            <person name="Li G."/>
            <person name="Viehrig K."/>
            <person name="Ye F."/>
            <person name="Su P."/>
            <person name="Kiefer A.F."/>
            <person name="Nichols A."/>
            <person name="Cepeda A.J."/>
            <person name="Yan W."/>
            <person name="Fan B."/>
            <person name="Jiang Y."/>
            <person name="Adhikari A."/>
            <person name="Zheng C.-J."/>
            <person name="Schuster L."/>
            <person name="Cowan T.M."/>
            <person name="Smanski M.J."/>
            <person name="Chevrette M.G."/>
            <person name="De Carvalho L.P.S."/>
            <person name="Shen B."/>
        </authorList>
    </citation>
    <scope>NUCLEOTIDE SEQUENCE [LARGE SCALE GENOMIC DNA]</scope>
    <source>
        <strain evidence="2 3">NPDC050545</strain>
    </source>
</reference>
<keyword evidence="3" id="KW-1185">Reference proteome</keyword>
<protein>
    <submittedName>
        <fullName evidence="2">Uncharacterized protein</fullName>
    </submittedName>
</protein>
<gene>
    <name evidence="2" type="ORF">ACIBG2_00790</name>
</gene>
<evidence type="ECO:0000313" key="2">
    <source>
        <dbReference type="EMBL" id="MFI6495888.1"/>
    </source>
</evidence>
<organism evidence="2 3">
    <name type="scientific">Nonomuraea typhae</name>
    <dbReference type="NCBI Taxonomy" id="2603600"/>
    <lineage>
        <taxon>Bacteria</taxon>
        <taxon>Bacillati</taxon>
        <taxon>Actinomycetota</taxon>
        <taxon>Actinomycetes</taxon>
        <taxon>Streptosporangiales</taxon>
        <taxon>Streptosporangiaceae</taxon>
        <taxon>Nonomuraea</taxon>
    </lineage>
</organism>
<evidence type="ECO:0000313" key="3">
    <source>
        <dbReference type="Proteomes" id="UP001612741"/>
    </source>
</evidence>
<comment type="caution">
    <text evidence="2">The sequence shown here is derived from an EMBL/GenBank/DDBJ whole genome shotgun (WGS) entry which is preliminary data.</text>
</comment>
<evidence type="ECO:0000256" key="1">
    <source>
        <dbReference type="SAM" id="MobiDB-lite"/>
    </source>
</evidence>
<accession>A0ABW7YKP8</accession>
<dbReference type="RefSeq" id="WP_397077663.1">
    <property type="nucleotide sequence ID" value="NZ_JBITGY010000001.1"/>
</dbReference>